<comment type="caution">
    <text evidence="2">The sequence shown here is derived from an EMBL/GenBank/DDBJ whole genome shotgun (WGS) entry which is preliminary data.</text>
</comment>
<dbReference type="Pfam" id="PF12705">
    <property type="entry name" value="PDDEXK_1"/>
    <property type="match status" value="1"/>
</dbReference>
<feature type="domain" description="PD-(D/E)XK endonuclease-like" evidence="1">
    <location>
        <begin position="601"/>
        <end position="779"/>
    </location>
</feature>
<sequence length="882" mass="94328">MSEDSLLLCATSRLAQTLRGEVPAGAGRWPTRRALTIGQWLATLADEALLCGIEALPTALDSDAERLLWEQVIAEHLASGAGDAAALFDLPGLAASAMDAHALCRQWPLSAGGGADETRLFAAWQERFLQRCRGLGRIDAGGLQRRLIELIEAGHFVLPGLVRVAGFDRPTPLERRLLAALEGRGTVVEKWRNSTVDRQIPAIFACPDATAECRAAVAWAQRRLAADPGLRLAIVAPDLAGVRDRLAALLDDVLLPPAIRPDAAELPRPFNISLGRPLAEQPLVRRALDLLALAGSRGRIEQGRLSALLLAGFWGADTDEADGRALLDAAMRRELPYLTTPAALPRLAARLGDPCPATLAALAAGSERLASAPRSQTPGDWGRHLRAALTAFGWPGQRPLSSDEFQAHRAFGEVLDGFGRLDELLGKIGQGAALARLRELCRNRVFQPETRGQPAIQVLGVLESAGLAFDGLWVMGLNDDRWPPPPRPNPLLAAEAQRAADSAHASAEVELDFARRVHARLLASAPEVVLSWARADGNRVLRPSPLLAGDAPPADCDVRLATLAGRLAATAGLVAVVDAQAPPVAAGEAVAGGSWLLRAQAICPAWAFYQFRLGAVALESPVEGLDPAARGTLVHAALEHFWRRTGDSDGLAALLGGGLTAAVAEAVAAALAGFEQRMALPPRFRELEGARLQRLLERWLRHEGERRQPFTVAACEQQASVEVEGIRVNMVVDRIDRLADGRLVVIDYKTGAAIDIRNWAGERITEPQLPIYAALVAGEVAAVSFAKVLIDKPAFTGVADSGDLLPGVQGLGDERQKLFPAERFADWPAVVGHWRDRLQAVAREVGAGVAGVSFASESDLRYCEVLPLLRLPERRRLQQAAG</sequence>
<name>A0A495WN66_9RHOO</name>
<reference evidence="2 3" key="1">
    <citation type="submission" date="2018-10" db="EMBL/GenBank/DDBJ databases">
        <title>Genomic Encyclopedia of Type Strains, Phase IV (KMG-IV): sequencing the most valuable type-strain genomes for metagenomic binning, comparative biology and taxonomic classification.</title>
        <authorList>
            <person name="Goeker M."/>
        </authorList>
    </citation>
    <scope>NUCLEOTIDE SEQUENCE [LARGE SCALE GENOMIC DNA]</scope>
    <source>
        <strain evidence="2 3">DSM 23841</strain>
    </source>
</reference>
<dbReference type="AlphaFoldDB" id="A0A495WN66"/>
<dbReference type="NCBIfam" id="TIGR03623">
    <property type="entry name" value="probable DNA repair protein"/>
    <property type="match status" value="1"/>
</dbReference>
<proteinExistence type="predicted"/>
<dbReference type="InterPro" id="IPR011604">
    <property type="entry name" value="PDDEXK-like_dom_sf"/>
</dbReference>
<keyword evidence="3" id="KW-1185">Reference proteome</keyword>
<dbReference type="SUPFAM" id="SSF52540">
    <property type="entry name" value="P-loop containing nucleoside triphosphate hydrolases"/>
    <property type="match status" value="1"/>
</dbReference>
<dbReference type="Proteomes" id="UP000270626">
    <property type="component" value="Unassembled WGS sequence"/>
</dbReference>
<dbReference type="OrthoDB" id="9761147at2"/>
<dbReference type="EMBL" id="RBXP01000003">
    <property type="protein sequence ID" value="RKT62494.1"/>
    <property type="molecule type" value="Genomic_DNA"/>
</dbReference>
<dbReference type="RefSeq" id="WP_121456791.1">
    <property type="nucleotide sequence ID" value="NZ_RBXP01000003.1"/>
</dbReference>
<accession>A0A495WN66</accession>
<evidence type="ECO:0000313" key="2">
    <source>
        <dbReference type="EMBL" id="RKT62494.1"/>
    </source>
</evidence>
<evidence type="ECO:0000259" key="1">
    <source>
        <dbReference type="Pfam" id="PF12705"/>
    </source>
</evidence>
<organism evidence="2 3">
    <name type="scientific">Azonexus fungiphilus</name>
    <dbReference type="NCBI Taxonomy" id="146940"/>
    <lineage>
        <taxon>Bacteria</taxon>
        <taxon>Pseudomonadati</taxon>
        <taxon>Pseudomonadota</taxon>
        <taxon>Betaproteobacteria</taxon>
        <taxon>Rhodocyclales</taxon>
        <taxon>Azonexaceae</taxon>
        <taxon>Azonexus</taxon>
    </lineage>
</organism>
<dbReference type="InterPro" id="IPR027417">
    <property type="entry name" value="P-loop_NTPase"/>
</dbReference>
<evidence type="ECO:0000313" key="3">
    <source>
        <dbReference type="Proteomes" id="UP000270626"/>
    </source>
</evidence>
<protein>
    <submittedName>
        <fullName evidence="2">Exodeoxyribonuclease-5</fullName>
    </submittedName>
</protein>
<gene>
    <name evidence="2" type="ORF">DFR40_0381</name>
</gene>
<dbReference type="Gene3D" id="3.90.320.10">
    <property type="match status" value="1"/>
</dbReference>
<dbReference type="InterPro" id="IPR038726">
    <property type="entry name" value="PDDEXK_AddAB-type"/>
</dbReference>
<dbReference type="InterPro" id="IPR019925">
    <property type="entry name" value="DNA_repair_protein_predicted"/>
</dbReference>